<dbReference type="PANTHER" id="PTHR10984:SF81">
    <property type="entry name" value="ER-DERIVED VESICLES PROTEIN ERV41"/>
    <property type="match status" value="1"/>
</dbReference>
<comment type="subcellular location">
    <subcellularLocation>
        <location evidence="1">Membrane</location>
    </subcellularLocation>
</comment>
<feature type="domain" description="Endoplasmic reticulum vesicle transporter C-terminal" evidence="6">
    <location>
        <begin position="168"/>
        <end position="321"/>
    </location>
</feature>
<evidence type="ECO:0000256" key="3">
    <source>
        <dbReference type="ARBA" id="ARBA00022989"/>
    </source>
</evidence>
<evidence type="ECO:0000313" key="9">
    <source>
        <dbReference type="Proteomes" id="UP000054845"/>
    </source>
</evidence>
<evidence type="ECO:0000256" key="5">
    <source>
        <dbReference type="SAM" id="MobiDB-lite"/>
    </source>
</evidence>
<dbReference type="GO" id="GO:0030134">
    <property type="term" value="C:COPII-coated ER to Golgi transport vesicle"/>
    <property type="evidence" value="ECO:0007669"/>
    <property type="project" value="TreeGrafter"/>
</dbReference>
<dbReference type="EMBL" id="CCYA01000276">
    <property type="protein sequence ID" value="CEH18660.1"/>
    <property type="molecule type" value="Genomic_DNA"/>
</dbReference>
<accession>A0A0P1BRW2</accession>
<dbReference type="Pfam" id="PF07970">
    <property type="entry name" value="COPIIcoated_ERV"/>
    <property type="match status" value="1"/>
</dbReference>
<dbReference type="InterPro" id="IPR045888">
    <property type="entry name" value="Erv"/>
</dbReference>
<feature type="region of interest" description="Disordered" evidence="5">
    <location>
        <begin position="415"/>
        <end position="442"/>
    </location>
</feature>
<dbReference type="GO" id="GO:0006890">
    <property type="term" value="P:retrograde vesicle-mediated transport, Golgi to endoplasmic reticulum"/>
    <property type="evidence" value="ECO:0007669"/>
    <property type="project" value="TreeGrafter"/>
</dbReference>
<evidence type="ECO:0000256" key="4">
    <source>
        <dbReference type="ARBA" id="ARBA00023136"/>
    </source>
</evidence>
<name>A0A0P1BRW2_9BASI</name>
<keyword evidence="9" id="KW-1185">Reference proteome</keyword>
<dbReference type="Proteomes" id="UP000054845">
    <property type="component" value="Unassembled WGS sequence"/>
</dbReference>
<evidence type="ECO:0000313" key="8">
    <source>
        <dbReference type="EMBL" id="CEH18660.1"/>
    </source>
</evidence>
<dbReference type="Pfam" id="PF13850">
    <property type="entry name" value="ERGIC_N"/>
    <property type="match status" value="1"/>
</dbReference>
<dbReference type="InterPro" id="IPR012936">
    <property type="entry name" value="Erv_C"/>
</dbReference>
<keyword evidence="4" id="KW-0472">Membrane</keyword>
<feature type="region of interest" description="Disordered" evidence="5">
    <location>
        <begin position="364"/>
        <end position="395"/>
    </location>
</feature>
<evidence type="ECO:0000259" key="6">
    <source>
        <dbReference type="Pfam" id="PF07970"/>
    </source>
</evidence>
<dbReference type="GO" id="GO:0000139">
    <property type="term" value="C:Golgi membrane"/>
    <property type="evidence" value="ECO:0007669"/>
    <property type="project" value="TreeGrafter"/>
</dbReference>
<feature type="domain" description="Endoplasmic reticulum vesicle transporter N-terminal" evidence="7">
    <location>
        <begin position="18"/>
        <end position="105"/>
    </location>
</feature>
<reference evidence="8 9" key="1">
    <citation type="submission" date="2014-09" db="EMBL/GenBank/DDBJ databases">
        <authorList>
            <person name="Magalhaes I.L.F."/>
            <person name="Oliveira U."/>
            <person name="Santos F.R."/>
            <person name="Vidigal T.H.D.A."/>
            <person name="Brescovit A.D."/>
            <person name="Santos A.J."/>
        </authorList>
    </citation>
    <scope>NUCLEOTIDE SEQUENCE [LARGE SCALE GENOMIC DNA]</scope>
</reference>
<evidence type="ECO:0000256" key="2">
    <source>
        <dbReference type="ARBA" id="ARBA00022692"/>
    </source>
</evidence>
<keyword evidence="3" id="KW-1133">Transmembrane helix</keyword>
<keyword evidence="2" id="KW-0812">Transmembrane</keyword>
<dbReference type="OrthoDB" id="5541786at2759"/>
<dbReference type="InterPro" id="IPR039542">
    <property type="entry name" value="Erv_N"/>
</dbReference>
<protein>
    <submittedName>
        <fullName evidence="8">COPII vesicle protein</fullName>
    </submittedName>
</protein>
<dbReference type="STRING" id="401625.A0A0P1BRW2"/>
<dbReference type="GO" id="GO:0005789">
    <property type="term" value="C:endoplasmic reticulum membrane"/>
    <property type="evidence" value="ECO:0007669"/>
    <property type="project" value="TreeGrafter"/>
</dbReference>
<organism evidence="8 9">
    <name type="scientific">Ceraceosorus bombacis</name>
    <dbReference type="NCBI Taxonomy" id="401625"/>
    <lineage>
        <taxon>Eukaryota</taxon>
        <taxon>Fungi</taxon>
        <taxon>Dikarya</taxon>
        <taxon>Basidiomycota</taxon>
        <taxon>Ustilaginomycotina</taxon>
        <taxon>Exobasidiomycetes</taxon>
        <taxon>Ceraceosorales</taxon>
        <taxon>Ceraceosoraceae</taxon>
        <taxon>Ceraceosorus</taxon>
    </lineage>
</organism>
<dbReference type="AlphaFoldDB" id="A0A0P1BRW2"/>
<evidence type="ECO:0000259" key="7">
    <source>
        <dbReference type="Pfam" id="PF13850"/>
    </source>
</evidence>
<dbReference type="GO" id="GO:0006888">
    <property type="term" value="P:endoplasmic reticulum to Golgi vesicle-mediated transport"/>
    <property type="evidence" value="ECO:0007669"/>
    <property type="project" value="TreeGrafter"/>
</dbReference>
<evidence type="ECO:0000256" key="1">
    <source>
        <dbReference type="ARBA" id="ARBA00004370"/>
    </source>
</evidence>
<sequence>MATHESDVLSILDQYPKIRQFDAFPKTAPVHRLRSSRGGSVTLGVALILLMLVWGELKSYIYGQPHYAFDVEHHIGGEMQINVDMTVAMKCHYLTVDVRDAVGDRLHISDSEFKKDGTTFEIGHTGKMSSLPTEELSLGRTISKGAKPRYSRQHTFKPTAHVVPDGPACRIYGSVEVKKVTGNLHITTLGHGYWSWEHTDHELMNLTHVVHEFSFGPYFPAIAQPLDGSVEVTKQHFTVFQYFIQIVPTRYIDRWGRSLSTNQYSVTEQTRQLDHGQGVPGLFFKFDVEPLTMIIHERATSLITFLVRLAGILGGVWVCAGFGLRLGERVVKVSYEALGGKKDEDPSDYARAYASSYSTNPSAGHYGALNSTHSSGTHHRPNAGPTPYGGGQRSASGGWIGDAVDGAKGAWQGMNLSIPGSGHKHTESVQQRIYSEEGRAPW</sequence>
<dbReference type="PANTHER" id="PTHR10984">
    <property type="entry name" value="ENDOPLASMIC RETICULUM-GOLGI INTERMEDIATE COMPARTMENT PROTEIN"/>
    <property type="match status" value="1"/>
</dbReference>
<proteinExistence type="predicted"/>